<dbReference type="Proteomes" id="UP001311799">
    <property type="component" value="Unassembled WGS sequence"/>
</dbReference>
<feature type="region of interest" description="Disordered" evidence="1">
    <location>
        <begin position="1033"/>
        <end position="1081"/>
    </location>
</feature>
<gene>
    <name evidence="3" type="ORF">RS030_192939</name>
</gene>
<dbReference type="EMBL" id="JAWDEY010000010">
    <property type="protein sequence ID" value="KAK6589801.1"/>
    <property type="molecule type" value="Genomic_DNA"/>
</dbReference>
<dbReference type="AlphaFoldDB" id="A0AAV9Y3M7"/>
<feature type="compositionally biased region" description="Low complexity" evidence="1">
    <location>
        <begin position="1041"/>
        <end position="1068"/>
    </location>
</feature>
<evidence type="ECO:0000256" key="1">
    <source>
        <dbReference type="SAM" id="MobiDB-lite"/>
    </source>
</evidence>
<organism evidence="3 4">
    <name type="scientific">Cryptosporidium xiaoi</name>
    <dbReference type="NCBI Taxonomy" id="659607"/>
    <lineage>
        <taxon>Eukaryota</taxon>
        <taxon>Sar</taxon>
        <taxon>Alveolata</taxon>
        <taxon>Apicomplexa</taxon>
        <taxon>Conoidasida</taxon>
        <taxon>Coccidia</taxon>
        <taxon>Eucoccidiorida</taxon>
        <taxon>Eimeriorina</taxon>
        <taxon>Cryptosporidiidae</taxon>
        <taxon>Cryptosporidium</taxon>
    </lineage>
</organism>
<feature type="domain" description="PH" evidence="2">
    <location>
        <begin position="34"/>
        <end position="131"/>
    </location>
</feature>
<keyword evidence="4" id="KW-1185">Reference proteome</keyword>
<dbReference type="Pfam" id="PF00169">
    <property type="entry name" value="PH"/>
    <property type="match status" value="1"/>
</dbReference>
<dbReference type="CDD" id="cd00821">
    <property type="entry name" value="PH"/>
    <property type="match status" value="1"/>
</dbReference>
<dbReference type="InterPro" id="IPR011993">
    <property type="entry name" value="PH-like_dom_sf"/>
</dbReference>
<sequence length="1134" mass="128204">MDYKNNHGDRRSHSIISYRFETRAASIVQDLIEKKYVSGYLKKWSPVIGRGWQNRYFSLLENDRTLVYWKKKPTYKDEQPLGSINLKIVENIFADGPLGITLSTPQRDYQLRASTPTEKDKWMDAIILWTIKSRKYRSKTEDLKNFRFSNMLIESTQSCLNYIFESFLKPYKKSAIRAPEVGPETLSNSNKKKFLKDRGIYYVLYKAWLVSKEIRDERRNMNSIECNNNSKDYTNNHRQNFCGELSSNDINKNTTGDNYLYIKDSSELNSRSISMYSLESDPPSREKLSQQNLSLFKTRDGTVMVSLNTNPSNEICTNIGNKVPFSGNSQDLRRLFEVIQCNYDSSNIFGDVPTRPAENGVSTRSQTSFNGLMESTSDPPCFLVKEGLGRESVVSNNNGSKDEIKVCVEGKTPSVTWDIDDVFVDEGDEIMVPISSKYCIYDEGCPITVEEEEEYSRSKQHEYSLQLTGIMLEQLRTPQKELFLDNCIFGLVYITRSNPEMSSLKNSGIYWGLMMSSRSLGEAHHAYPSPILGERIIFGDSLECYRDIDLGLLLKSKQNNDRFNECIGNDLQKNKYYGTSAYSMEFNEGVTDGQTHASRGGLDTDTCRNNFVFVSSGTNNVNNNDCIGFSGLNKTSSYRIIADYNKIDNRGVRTDNNPVINDRKSRLKKIPKTFDHRYEINNTLVSSIRHNLINNIFPVNIGGASGEGSNVGFSSIFRPIGNNRLIDPYGFLLDTLYLYHSRNESKNPIYMLDPGKIISIGPISESTRGFTFTVTFMGSPALEDEIACDLEYINDSPSNVPFCNELIVNSSYEYKQRNNHKYHSQFRLPSNDTRGNHGKFNDTNSYICHNFESQTHIPHVSNSTLTPNSSSNSNSNAVLSNFIVNSSSYTNGGGGVSSYATAIETLSNLHTQTQNSSSYTKDDLSIYNNNFQLQNGNGGGFSNYNCQPSDGKGNWSAMSSYNEYRRVTIEDRGECYSIGDNSSVSNYFSEPRSSETLVPITIEFCTRSWRDARAWRYSLIVVRKSRLVDSMSVDSNKKTHSNSCSSSGCSTSISNNNSSSVVEQKSSTGPRGNIVSGRGRYANTKDTCTKERQCHYFDSCPTLTTTASSSARTSNGHHLINYRREISNIRIKRH</sequence>
<proteinExistence type="predicted"/>
<comment type="caution">
    <text evidence="3">The sequence shown here is derived from an EMBL/GenBank/DDBJ whole genome shotgun (WGS) entry which is preliminary data.</text>
</comment>
<reference evidence="3 4" key="1">
    <citation type="submission" date="2023-10" db="EMBL/GenBank/DDBJ databases">
        <title>Comparative genomics analysis reveals potential genetic determinants of host preference in Cryptosporidium xiaoi.</title>
        <authorList>
            <person name="Xiao L."/>
            <person name="Li J."/>
        </authorList>
    </citation>
    <scope>NUCLEOTIDE SEQUENCE [LARGE SCALE GENOMIC DNA]</scope>
    <source>
        <strain evidence="3 4">52996</strain>
    </source>
</reference>
<protein>
    <submittedName>
        <fullName evidence="3">Pleckstrin homology (PH) domain containing</fullName>
    </submittedName>
</protein>
<dbReference type="PROSITE" id="PS50003">
    <property type="entry name" value="PH_DOMAIN"/>
    <property type="match status" value="1"/>
</dbReference>
<dbReference type="PROSITE" id="PS50231">
    <property type="entry name" value="RICIN_B_LECTIN"/>
    <property type="match status" value="1"/>
</dbReference>
<dbReference type="InterPro" id="IPR001849">
    <property type="entry name" value="PH_domain"/>
</dbReference>
<evidence type="ECO:0000313" key="4">
    <source>
        <dbReference type="Proteomes" id="UP001311799"/>
    </source>
</evidence>
<dbReference type="SUPFAM" id="SSF50729">
    <property type="entry name" value="PH domain-like"/>
    <property type="match status" value="1"/>
</dbReference>
<evidence type="ECO:0000313" key="3">
    <source>
        <dbReference type="EMBL" id="KAK6589801.1"/>
    </source>
</evidence>
<dbReference type="SMART" id="SM00233">
    <property type="entry name" value="PH"/>
    <property type="match status" value="1"/>
</dbReference>
<accession>A0AAV9Y3M7</accession>
<dbReference type="Gene3D" id="2.30.29.30">
    <property type="entry name" value="Pleckstrin-homology domain (PH domain)/Phosphotyrosine-binding domain (PTB)"/>
    <property type="match status" value="1"/>
</dbReference>
<evidence type="ECO:0000259" key="2">
    <source>
        <dbReference type="PROSITE" id="PS50003"/>
    </source>
</evidence>
<name>A0AAV9Y3M7_9CRYT</name>